<comment type="subcellular location">
    <subcellularLocation>
        <location evidence="1">Secreted</location>
    </subcellularLocation>
</comment>
<keyword evidence="4" id="KW-0732">Signal</keyword>
<reference evidence="6 7" key="1">
    <citation type="journal article" date="2011" name="Science">
        <title>The ecoresponsive genome of Daphnia pulex.</title>
        <authorList>
            <person name="Colbourne J.K."/>
            <person name="Pfrender M.E."/>
            <person name="Gilbert D."/>
            <person name="Thomas W.K."/>
            <person name="Tucker A."/>
            <person name="Oakley T.H."/>
            <person name="Tokishita S."/>
            <person name="Aerts A."/>
            <person name="Arnold G.J."/>
            <person name="Basu M.K."/>
            <person name="Bauer D.J."/>
            <person name="Caceres C.E."/>
            <person name="Carmel L."/>
            <person name="Casola C."/>
            <person name="Choi J.H."/>
            <person name="Detter J.C."/>
            <person name="Dong Q."/>
            <person name="Dusheyko S."/>
            <person name="Eads B.D."/>
            <person name="Frohlich T."/>
            <person name="Geiler-Samerotte K.A."/>
            <person name="Gerlach D."/>
            <person name="Hatcher P."/>
            <person name="Jogdeo S."/>
            <person name="Krijgsveld J."/>
            <person name="Kriventseva E.V."/>
            <person name="Kultz D."/>
            <person name="Laforsch C."/>
            <person name="Lindquist E."/>
            <person name="Lopez J."/>
            <person name="Manak J.R."/>
            <person name="Muller J."/>
            <person name="Pangilinan J."/>
            <person name="Patwardhan R.P."/>
            <person name="Pitluck S."/>
            <person name="Pritham E.J."/>
            <person name="Rechtsteiner A."/>
            <person name="Rho M."/>
            <person name="Rogozin I.B."/>
            <person name="Sakarya O."/>
            <person name="Salamov A."/>
            <person name="Schaack S."/>
            <person name="Shapiro H."/>
            <person name="Shiga Y."/>
            <person name="Skalitzky C."/>
            <person name="Smith Z."/>
            <person name="Souvorov A."/>
            <person name="Sung W."/>
            <person name="Tang Z."/>
            <person name="Tsuchiya D."/>
            <person name="Tu H."/>
            <person name="Vos H."/>
            <person name="Wang M."/>
            <person name="Wolf Y.I."/>
            <person name="Yamagata H."/>
            <person name="Yamada T."/>
            <person name="Ye Y."/>
            <person name="Shaw J.R."/>
            <person name="Andrews J."/>
            <person name="Crease T.J."/>
            <person name="Tang H."/>
            <person name="Lucas S.M."/>
            <person name="Robertson H.M."/>
            <person name="Bork P."/>
            <person name="Koonin E.V."/>
            <person name="Zdobnov E.M."/>
            <person name="Grigoriev I.V."/>
            <person name="Lynch M."/>
            <person name="Boore J.L."/>
        </authorList>
    </citation>
    <scope>NUCLEOTIDE SEQUENCE [LARGE SCALE GENOMIC DNA]</scope>
</reference>
<dbReference type="InterPro" id="IPR029034">
    <property type="entry name" value="Cystine-knot_cytokine"/>
</dbReference>
<evidence type="ECO:0000256" key="2">
    <source>
        <dbReference type="ARBA" id="ARBA00007236"/>
    </source>
</evidence>
<evidence type="ECO:0000256" key="3">
    <source>
        <dbReference type="ARBA" id="ARBA00022525"/>
    </source>
</evidence>
<keyword evidence="5" id="KW-0472">Membrane</keyword>
<comment type="similarity">
    <text evidence="2">Belongs to the IL-17 family.</text>
</comment>
<dbReference type="EMBL" id="GL737241">
    <property type="protein sequence ID" value="EFX60048.1"/>
    <property type="molecule type" value="Genomic_DNA"/>
</dbReference>
<evidence type="ECO:0000256" key="5">
    <source>
        <dbReference type="SAM" id="Phobius"/>
    </source>
</evidence>
<dbReference type="Gene3D" id="2.10.90.10">
    <property type="entry name" value="Cystine-knot cytokines"/>
    <property type="match status" value="1"/>
</dbReference>
<dbReference type="HOGENOM" id="CLU_1190902_0_0_1"/>
<protein>
    <submittedName>
        <fullName evidence="6">Uncharacterized protein</fullName>
    </submittedName>
</protein>
<proteinExistence type="inferred from homology"/>
<dbReference type="KEGG" id="dpx:DAPPUDRAFT_125692"/>
<dbReference type="AlphaFoldDB" id="E9I7I2"/>
<dbReference type="Pfam" id="PF06083">
    <property type="entry name" value="IL17"/>
    <property type="match status" value="1"/>
</dbReference>
<feature type="transmembrane region" description="Helical" evidence="5">
    <location>
        <begin position="25"/>
        <end position="46"/>
    </location>
</feature>
<accession>E9I7I2</accession>
<name>E9I7I2_DAPPU</name>
<dbReference type="Proteomes" id="UP000000305">
    <property type="component" value="Unassembled WGS sequence"/>
</dbReference>
<dbReference type="GO" id="GO:0005576">
    <property type="term" value="C:extracellular region"/>
    <property type="evidence" value="ECO:0007669"/>
    <property type="project" value="UniProtKB-SubCell"/>
</dbReference>
<dbReference type="GO" id="GO:0005125">
    <property type="term" value="F:cytokine activity"/>
    <property type="evidence" value="ECO:0007669"/>
    <property type="project" value="InterPro"/>
</dbReference>
<dbReference type="InterPro" id="IPR010345">
    <property type="entry name" value="IL-17_fam"/>
</dbReference>
<evidence type="ECO:0000313" key="7">
    <source>
        <dbReference type="Proteomes" id="UP000000305"/>
    </source>
</evidence>
<sequence>MDTPFLQHNKQKEHIAKQQQSTQPIMVTISIVLYLVILLAALSGLASQSSLKANLKQHSNHHTGKSVKKASSLLNETKRLQRLLDEQFSKFLEQLPFDLSFLQLEENQVKHARYIAKEQDLSAAHSNEDCNKPYELEATVEEFRTCPSQLVAVKRQDRFPNVRLFAKCLCRKCLGNTITSYPYSSSTCLPVKVLMPVLIRSHSSGQQSDAEWKFFLEPVSVSCVCGTKQRPDN</sequence>
<keyword evidence="5" id="KW-1133">Transmembrane helix</keyword>
<organism evidence="6 7">
    <name type="scientific">Daphnia pulex</name>
    <name type="common">Water flea</name>
    <dbReference type="NCBI Taxonomy" id="6669"/>
    <lineage>
        <taxon>Eukaryota</taxon>
        <taxon>Metazoa</taxon>
        <taxon>Ecdysozoa</taxon>
        <taxon>Arthropoda</taxon>
        <taxon>Crustacea</taxon>
        <taxon>Branchiopoda</taxon>
        <taxon>Diplostraca</taxon>
        <taxon>Cladocera</taxon>
        <taxon>Anomopoda</taxon>
        <taxon>Daphniidae</taxon>
        <taxon>Daphnia</taxon>
    </lineage>
</organism>
<dbReference type="InParanoid" id="E9I7I2"/>
<evidence type="ECO:0000256" key="1">
    <source>
        <dbReference type="ARBA" id="ARBA00004613"/>
    </source>
</evidence>
<evidence type="ECO:0000313" key="6">
    <source>
        <dbReference type="EMBL" id="EFX60048.1"/>
    </source>
</evidence>
<keyword evidence="3" id="KW-0964">Secreted</keyword>
<dbReference type="SUPFAM" id="SSF57501">
    <property type="entry name" value="Cystine-knot cytokines"/>
    <property type="match status" value="1"/>
</dbReference>
<gene>
    <name evidence="6" type="ORF">DAPPUDRAFT_125692</name>
</gene>
<evidence type="ECO:0000256" key="4">
    <source>
        <dbReference type="ARBA" id="ARBA00022729"/>
    </source>
</evidence>
<keyword evidence="7" id="KW-1185">Reference proteome</keyword>
<keyword evidence="5" id="KW-0812">Transmembrane</keyword>